<sequence length="109" mass="11680">VPPFPTESLFTTTTNTNNGFSEITTLIPDLETTLVNIDEVTSSMESTTVGIEGSVTEIKSETELPETTSPQTTPAQTESSPTEVISTVTPEIDETTTTQITNELTPQLT</sequence>
<dbReference type="EMBL" id="GEBQ01022766">
    <property type="protein sequence ID" value="JAT17211.1"/>
    <property type="molecule type" value="Transcribed_RNA"/>
</dbReference>
<proteinExistence type="predicted"/>
<accession>A0A1B6L0Q7</accession>
<feature type="compositionally biased region" description="Polar residues" evidence="1">
    <location>
        <begin position="65"/>
        <end position="85"/>
    </location>
</feature>
<evidence type="ECO:0000256" key="1">
    <source>
        <dbReference type="SAM" id="MobiDB-lite"/>
    </source>
</evidence>
<feature type="region of interest" description="Disordered" evidence="1">
    <location>
        <begin position="45"/>
        <end position="85"/>
    </location>
</feature>
<protein>
    <submittedName>
        <fullName evidence="2">Uncharacterized protein</fullName>
    </submittedName>
</protein>
<reference evidence="2" key="1">
    <citation type="submission" date="2015-11" db="EMBL/GenBank/DDBJ databases">
        <title>De novo transcriptome assembly of four potential Pierce s Disease insect vectors from Arizona vineyards.</title>
        <authorList>
            <person name="Tassone E.E."/>
        </authorList>
    </citation>
    <scope>NUCLEOTIDE SEQUENCE</scope>
</reference>
<feature type="non-terminal residue" evidence="2">
    <location>
        <position position="109"/>
    </location>
</feature>
<feature type="non-terminal residue" evidence="2">
    <location>
        <position position="1"/>
    </location>
</feature>
<organism evidence="2">
    <name type="scientific">Graphocephala atropunctata</name>
    <dbReference type="NCBI Taxonomy" id="36148"/>
    <lineage>
        <taxon>Eukaryota</taxon>
        <taxon>Metazoa</taxon>
        <taxon>Ecdysozoa</taxon>
        <taxon>Arthropoda</taxon>
        <taxon>Hexapoda</taxon>
        <taxon>Insecta</taxon>
        <taxon>Pterygota</taxon>
        <taxon>Neoptera</taxon>
        <taxon>Paraneoptera</taxon>
        <taxon>Hemiptera</taxon>
        <taxon>Auchenorrhyncha</taxon>
        <taxon>Membracoidea</taxon>
        <taxon>Cicadellidae</taxon>
        <taxon>Cicadellinae</taxon>
        <taxon>Cicadellini</taxon>
        <taxon>Graphocephala</taxon>
    </lineage>
</organism>
<name>A0A1B6L0Q7_9HEMI</name>
<evidence type="ECO:0000313" key="2">
    <source>
        <dbReference type="EMBL" id="JAT17211.1"/>
    </source>
</evidence>
<dbReference type="AlphaFoldDB" id="A0A1B6L0Q7"/>
<gene>
    <name evidence="2" type="ORF">g.5139</name>
</gene>